<organism evidence="1">
    <name type="scientific">Tanacetum cinerariifolium</name>
    <name type="common">Dalmatian daisy</name>
    <name type="synonym">Chrysanthemum cinerariifolium</name>
    <dbReference type="NCBI Taxonomy" id="118510"/>
    <lineage>
        <taxon>Eukaryota</taxon>
        <taxon>Viridiplantae</taxon>
        <taxon>Streptophyta</taxon>
        <taxon>Embryophyta</taxon>
        <taxon>Tracheophyta</taxon>
        <taxon>Spermatophyta</taxon>
        <taxon>Magnoliopsida</taxon>
        <taxon>eudicotyledons</taxon>
        <taxon>Gunneridae</taxon>
        <taxon>Pentapetalae</taxon>
        <taxon>asterids</taxon>
        <taxon>campanulids</taxon>
        <taxon>Asterales</taxon>
        <taxon>Asteraceae</taxon>
        <taxon>Asteroideae</taxon>
        <taxon>Anthemideae</taxon>
        <taxon>Anthemidinae</taxon>
        <taxon>Tanacetum</taxon>
    </lineage>
</organism>
<protein>
    <submittedName>
        <fullName evidence="1">Uncharacterized protein</fullName>
    </submittedName>
</protein>
<dbReference type="AlphaFoldDB" id="A0A6L2P1A2"/>
<comment type="caution">
    <text evidence="1">The sequence shown here is derived from an EMBL/GenBank/DDBJ whole genome shotgun (WGS) entry which is preliminary data.</text>
</comment>
<accession>A0A6L2P1A2</accession>
<name>A0A6L2P1A2_TANCI</name>
<proteinExistence type="predicted"/>
<evidence type="ECO:0000313" key="1">
    <source>
        <dbReference type="EMBL" id="GEU92210.1"/>
    </source>
</evidence>
<gene>
    <name evidence="1" type="ORF">Tci_064188</name>
</gene>
<dbReference type="EMBL" id="BKCJ010010575">
    <property type="protein sequence ID" value="GEU92210.1"/>
    <property type="molecule type" value="Genomic_DNA"/>
</dbReference>
<reference evidence="1" key="1">
    <citation type="journal article" date="2019" name="Sci. Rep.">
        <title>Draft genome of Tanacetum cinerariifolium, the natural source of mosquito coil.</title>
        <authorList>
            <person name="Yamashiro T."/>
            <person name="Shiraishi A."/>
            <person name="Satake H."/>
            <person name="Nakayama K."/>
        </authorList>
    </citation>
    <scope>NUCLEOTIDE SEQUENCE</scope>
</reference>
<sequence length="98" mass="11114">MEMIGGVGIYKRKGRENLLRVLHVYFTCKESEVVKDVLKNVVKDGVNDVVPDVVMKQYIGKDETVNVRNDDDLIDDDLIDDDVDDDVNDGEMLDLDIV</sequence>